<dbReference type="EMBL" id="JAFREP010000005">
    <property type="protein sequence ID" value="MBO1318196.1"/>
    <property type="molecule type" value="Genomic_DNA"/>
</dbReference>
<accession>A0A8J7Q5B3</accession>
<keyword evidence="1" id="KW-1133">Transmembrane helix</keyword>
<protein>
    <submittedName>
        <fullName evidence="3">Lasso peptide biosynthesis B2 protein</fullName>
    </submittedName>
</protein>
<dbReference type="Pfam" id="PF13471">
    <property type="entry name" value="Transglut_core3"/>
    <property type="match status" value="1"/>
</dbReference>
<dbReference type="Proteomes" id="UP000664417">
    <property type="component" value="Unassembled WGS sequence"/>
</dbReference>
<keyword evidence="4" id="KW-1185">Reference proteome</keyword>
<reference evidence="3" key="1">
    <citation type="submission" date="2021-03" db="EMBL/GenBank/DDBJ databases">
        <authorList>
            <person name="Wang G."/>
        </authorList>
    </citation>
    <scope>NUCLEOTIDE SEQUENCE</scope>
    <source>
        <strain evidence="3">KCTC 12899</strain>
    </source>
</reference>
<keyword evidence="1" id="KW-0812">Transmembrane</keyword>
<evidence type="ECO:0000256" key="1">
    <source>
        <dbReference type="SAM" id="Phobius"/>
    </source>
</evidence>
<dbReference type="NCBIfam" id="NF033537">
    <property type="entry name" value="lasso_biosyn_B2"/>
    <property type="match status" value="1"/>
</dbReference>
<evidence type="ECO:0000313" key="3">
    <source>
        <dbReference type="EMBL" id="MBO1318196.1"/>
    </source>
</evidence>
<evidence type="ECO:0000259" key="2">
    <source>
        <dbReference type="Pfam" id="PF13471"/>
    </source>
</evidence>
<gene>
    <name evidence="3" type="ORF">J3U88_07005</name>
</gene>
<comment type="caution">
    <text evidence="3">The sequence shown here is derived from an EMBL/GenBank/DDBJ whole genome shotgun (WGS) entry which is preliminary data.</text>
</comment>
<dbReference type="InterPro" id="IPR053521">
    <property type="entry name" value="McjB-like"/>
</dbReference>
<dbReference type="RefSeq" id="WP_207857837.1">
    <property type="nucleotide sequence ID" value="NZ_JAFREP010000005.1"/>
</dbReference>
<feature type="transmembrane region" description="Helical" evidence="1">
    <location>
        <begin position="21"/>
        <end position="41"/>
    </location>
</feature>
<evidence type="ECO:0000313" key="4">
    <source>
        <dbReference type="Proteomes" id="UP000664417"/>
    </source>
</evidence>
<keyword evidence="1" id="KW-0472">Membrane</keyword>
<name>A0A8J7Q5B3_9BACT</name>
<proteinExistence type="predicted"/>
<dbReference type="AlphaFoldDB" id="A0A8J7Q5B3"/>
<feature type="domain" description="Microcin J25-processing protein McjB C-terminal" evidence="2">
    <location>
        <begin position="32"/>
        <end position="143"/>
    </location>
</feature>
<organism evidence="3 4">
    <name type="scientific">Acanthopleuribacter pedis</name>
    <dbReference type="NCBI Taxonomy" id="442870"/>
    <lineage>
        <taxon>Bacteria</taxon>
        <taxon>Pseudomonadati</taxon>
        <taxon>Acidobacteriota</taxon>
        <taxon>Holophagae</taxon>
        <taxon>Acanthopleuribacterales</taxon>
        <taxon>Acanthopleuribacteraceae</taxon>
        <taxon>Acanthopleuribacter</taxon>
    </lineage>
</organism>
<sequence length="152" mass="17267">MGKLQVLRQSSPTQLMCYVEVVLLLGVARFALLFISFQRLLRLFGLRAEKRQWQPETVSGPRAAEIRVVARAIRRCARHVPWQAKCLVQALTGRAMLARRGLTPCIWFGVLKEPDQAMEAHAWLVCDQQFVTGGEESGRFVPMTCFVPRDAR</sequence>
<dbReference type="InterPro" id="IPR032708">
    <property type="entry name" value="McjB_C"/>
</dbReference>